<proteinExistence type="predicted"/>
<gene>
    <name evidence="3" type="ORF">FPZ12_044755</name>
</gene>
<dbReference type="InterPro" id="IPR009597">
    <property type="entry name" value="DUF1206"/>
</dbReference>
<dbReference type="AlphaFoldDB" id="A0A5N0ULV1"/>
<feature type="domain" description="DUF1206" evidence="2">
    <location>
        <begin position="71"/>
        <end position="140"/>
    </location>
</feature>
<accession>A0A5N0ULV1</accession>
<keyword evidence="1" id="KW-0472">Membrane</keyword>
<evidence type="ECO:0000259" key="2">
    <source>
        <dbReference type="Pfam" id="PF06724"/>
    </source>
</evidence>
<feature type="domain" description="DUF1206" evidence="2">
    <location>
        <begin position="2"/>
        <end position="62"/>
    </location>
</feature>
<dbReference type="EMBL" id="VMNW02000167">
    <property type="protein sequence ID" value="KAA9148635.1"/>
    <property type="molecule type" value="Genomic_DNA"/>
</dbReference>
<dbReference type="Pfam" id="PF06724">
    <property type="entry name" value="DUF1206"/>
    <property type="match status" value="3"/>
</dbReference>
<organism evidence="3 4">
    <name type="scientific">Amycolatopsis acidicola</name>
    <dbReference type="NCBI Taxonomy" id="2596893"/>
    <lineage>
        <taxon>Bacteria</taxon>
        <taxon>Bacillati</taxon>
        <taxon>Actinomycetota</taxon>
        <taxon>Actinomycetes</taxon>
        <taxon>Pseudonocardiales</taxon>
        <taxon>Pseudonocardiaceae</taxon>
        <taxon>Amycolatopsis</taxon>
    </lineage>
</organism>
<feature type="transmembrane region" description="Helical" evidence="1">
    <location>
        <begin position="117"/>
        <end position="136"/>
    </location>
</feature>
<dbReference type="RefSeq" id="WP_150980802.1">
    <property type="nucleotide sequence ID" value="NZ_VMNW02000167.1"/>
</dbReference>
<protein>
    <submittedName>
        <fullName evidence="3">DUF1206 domain-containing protein</fullName>
    </submittedName>
</protein>
<feature type="transmembrane region" description="Helical" evidence="1">
    <location>
        <begin position="74"/>
        <end position="97"/>
    </location>
</feature>
<sequence length="237" mass="24123">WGLVHLVLAYLALRVAFGAGAREADQRGALQEIGSTSFGQGVLWVLAVGLIAFGLWEFVHALSGRKTTARVGAVARGVGVIALGVTAVRLATGSGAAGSDQVQQEATGKLLRLPAGPFLVTVAAAVVLGVAIAAVVKGAKKSFLDDLDQSDLPAGTRTAVVWLGRVGYFAKGAVYVEIAALLAYAGLRSDARQAGGLDKALRTLAARPFGVVALAVVALGLAAFGVYCFAAARARRG</sequence>
<feature type="transmembrane region" description="Helical" evidence="1">
    <location>
        <begin position="42"/>
        <end position="62"/>
    </location>
</feature>
<feature type="domain" description="DUF1206" evidence="2">
    <location>
        <begin position="166"/>
        <end position="234"/>
    </location>
</feature>
<dbReference type="OrthoDB" id="4552598at2"/>
<feature type="non-terminal residue" evidence="3">
    <location>
        <position position="1"/>
    </location>
</feature>
<evidence type="ECO:0000313" key="3">
    <source>
        <dbReference type="EMBL" id="KAA9148635.1"/>
    </source>
</evidence>
<evidence type="ECO:0000256" key="1">
    <source>
        <dbReference type="SAM" id="Phobius"/>
    </source>
</evidence>
<reference evidence="3" key="1">
    <citation type="submission" date="2019-09" db="EMBL/GenBank/DDBJ databases">
        <authorList>
            <person name="Teo W.F.A."/>
            <person name="Duangmal K."/>
        </authorList>
    </citation>
    <scope>NUCLEOTIDE SEQUENCE [LARGE SCALE GENOMIC DNA]</scope>
    <source>
        <strain evidence="3">K81G1</strain>
    </source>
</reference>
<comment type="caution">
    <text evidence="3">The sequence shown here is derived from an EMBL/GenBank/DDBJ whole genome shotgun (WGS) entry which is preliminary data.</text>
</comment>
<dbReference type="Proteomes" id="UP000319769">
    <property type="component" value="Unassembled WGS sequence"/>
</dbReference>
<keyword evidence="4" id="KW-1185">Reference proteome</keyword>
<evidence type="ECO:0000313" key="4">
    <source>
        <dbReference type="Proteomes" id="UP000319769"/>
    </source>
</evidence>
<name>A0A5N0ULV1_9PSEU</name>
<feature type="transmembrane region" description="Helical" evidence="1">
    <location>
        <begin position="166"/>
        <end position="187"/>
    </location>
</feature>
<keyword evidence="1" id="KW-0812">Transmembrane</keyword>
<keyword evidence="1" id="KW-1133">Transmembrane helix</keyword>
<feature type="transmembrane region" description="Helical" evidence="1">
    <location>
        <begin position="207"/>
        <end position="232"/>
    </location>
</feature>